<dbReference type="Pfam" id="PF01384">
    <property type="entry name" value="PHO4"/>
    <property type="match status" value="1"/>
</dbReference>
<keyword evidence="6 7" id="KW-0472">Membrane</keyword>
<organism evidence="9 10">
    <name type="scientific">Gonium pectorale</name>
    <name type="common">Green alga</name>
    <dbReference type="NCBI Taxonomy" id="33097"/>
    <lineage>
        <taxon>Eukaryota</taxon>
        <taxon>Viridiplantae</taxon>
        <taxon>Chlorophyta</taxon>
        <taxon>core chlorophytes</taxon>
        <taxon>Chlorophyceae</taxon>
        <taxon>CS clade</taxon>
        <taxon>Chlamydomonadales</taxon>
        <taxon>Volvocaceae</taxon>
        <taxon>Gonium</taxon>
    </lineage>
</organism>
<comment type="similarity">
    <text evidence="7">Belongs to the inorganic phosphate transporter (PiT) (TC 2.A.20) family.</text>
</comment>
<keyword evidence="5 7" id="KW-1133">Transmembrane helix</keyword>
<feature type="compositionally biased region" description="Low complexity" evidence="8">
    <location>
        <begin position="320"/>
        <end position="330"/>
    </location>
</feature>
<evidence type="ECO:0000256" key="6">
    <source>
        <dbReference type="ARBA" id="ARBA00023136"/>
    </source>
</evidence>
<evidence type="ECO:0000256" key="4">
    <source>
        <dbReference type="ARBA" id="ARBA00022692"/>
    </source>
</evidence>
<dbReference type="PANTHER" id="PTHR11101">
    <property type="entry name" value="PHOSPHATE TRANSPORTER"/>
    <property type="match status" value="1"/>
</dbReference>
<evidence type="ECO:0000256" key="3">
    <source>
        <dbReference type="ARBA" id="ARBA00022592"/>
    </source>
</evidence>
<comment type="function">
    <text evidence="7">Sodium-phosphate symporter.</text>
</comment>
<evidence type="ECO:0000256" key="1">
    <source>
        <dbReference type="ARBA" id="ARBA00004141"/>
    </source>
</evidence>
<feature type="transmembrane region" description="Helical" evidence="7">
    <location>
        <begin position="46"/>
        <end position="67"/>
    </location>
</feature>
<feature type="transmembrane region" description="Helical" evidence="7">
    <location>
        <begin position="540"/>
        <end position="559"/>
    </location>
</feature>
<comment type="subcellular location">
    <subcellularLocation>
        <location evidence="1 7">Membrane</location>
        <topology evidence="1 7">Multi-pass membrane protein</topology>
    </subcellularLocation>
</comment>
<feature type="transmembrane region" description="Helical" evidence="7">
    <location>
        <begin position="88"/>
        <end position="106"/>
    </location>
</feature>
<name>A0A150G582_GONPE</name>
<keyword evidence="2 7" id="KW-0813">Transport</keyword>
<protein>
    <recommendedName>
        <fullName evidence="7">Phosphate transporter</fullName>
    </recommendedName>
</protein>
<dbReference type="InterPro" id="IPR001204">
    <property type="entry name" value="Phos_transporter"/>
</dbReference>
<feature type="transmembrane region" description="Helical" evidence="7">
    <location>
        <begin position="153"/>
        <end position="179"/>
    </location>
</feature>
<reference evidence="10" key="1">
    <citation type="journal article" date="2016" name="Nat. Commun.">
        <title>The Gonium pectorale genome demonstrates co-option of cell cycle regulation during the evolution of multicellularity.</title>
        <authorList>
            <person name="Hanschen E.R."/>
            <person name="Marriage T.N."/>
            <person name="Ferris P.J."/>
            <person name="Hamaji T."/>
            <person name="Toyoda A."/>
            <person name="Fujiyama A."/>
            <person name="Neme R."/>
            <person name="Noguchi H."/>
            <person name="Minakuchi Y."/>
            <person name="Suzuki M."/>
            <person name="Kawai-Toyooka H."/>
            <person name="Smith D.R."/>
            <person name="Sparks H."/>
            <person name="Anderson J."/>
            <person name="Bakaric R."/>
            <person name="Luria V."/>
            <person name="Karger A."/>
            <person name="Kirschner M.W."/>
            <person name="Durand P.M."/>
            <person name="Michod R.E."/>
            <person name="Nozaki H."/>
            <person name="Olson B.J."/>
        </authorList>
    </citation>
    <scope>NUCLEOTIDE SEQUENCE [LARGE SCALE GENOMIC DNA]</scope>
    <source>
        <strain evidence="10">NIES-2863</strain>
    </source>
</reference>
<evidence type="ECO:0000256" key="8">
    <source>
        <dbReference type="SAM" id="MobiDB-lite"/>
    </source>
</evidence>
<proteinExistence type="inferred from homology"/>
<comment type="caution">
    <text evidence="9">The sequence shown here is derived from an EMBL/GenBank/DDBJ whole genome shotgun (WGS) entry which is preliminary data.</text>
</comment>
<feature type="region of interest" description="Disordered" evidence="8">
    <location>
        <begin position="289"/>
        <end position="356"/>
    </location>
</feature>
<dbReference type="PANTHER" id="PTHR11101:SF94">
    <property type="entry name" value="PHOSPHATE TRANSPORTER"/>
    <property type="match status" value="1"/>
</dbReference>
<keyword evidence="4 7" id="KW-0812">Transmembrane</keyword>
<dbReference type="GO" id="GO:0016020">
    <property type="term" value="C:membrane"/>
    <property type="evidence" value="ECO:0007669"/>
    <property type="project" value="UniProtKB-SubCell"/>
</dbReference>
<dbReference type="OrthoDB" id="260807at2759"/>
<feature type="transmembrane region" description="Helical" evidence="7">
    <location>
        <begin position="449"/>
        <end position="468"/>
    </location>
</feature>
<feature type="compositionally biased region" description="Polar residues" evidence="8">
    <location>
        <begin position="340"/>
        <end position="355"/>
    </location>
</feature>
<dbReference type="STRING" id="33097.A0A150G582"/>
<feature type="transmembrane region" description="Helical" evidence="7">
    <location>
        <begin position="191"/>
        <end position="212"/>
    </location>
</feature>
<evidence type="ECO:0000256" key="5">
    <source>
        <dbReference type="ARBA" id="ARBA00022989"/>
    </source>
</evidence>
<gene>
    <name evidence="9" type="ORF">GPECTOR_60g759</name>
</gene>
<evidence type="ECO:0000313" key="9">
    <source>
        <dbReference type="EMBL" id="KXZ44981.1"/>
    </source>
</evidence>
<keyword evidence="10" id="KW-1185">Reference proteome</keyword>
<evidence type="ECO:0000313" key="10">
    <source>
        <dbReference type="Proteomes" id="UP000075714"/>
    </source>
</evidence>
<dbReference type="Proteomes" id="UP000075714">
    <property type="component" value="Unassembled WGS sequence"/>
</dbReference>
<dbReference type="AlphaFoldDB" id="A0A150G582"/>
<accession>A0A150G582</accession>
<evidence type="ECO:0000256" key="7">
    <source>
        <dbReference type="RuleBase" id="RU363058"/>
    </source>
</evidence>
<feature type="transmembrane region" description="Helical" evidence="7">
    <location>
        <begin position="232"/>
        <end position="253"/>
    </location>
</feature>
<dbReference type="GO" id="GO:0005315">
    <property type="term" value="F:phosphate transmembrane transporter activity"/>
    <property type="evidence" value="ECO:0007669"/>
    <property type="project" value="InterPro"/>
</dbReference>
<sequence length="708" mass="73620">MAFVLQEYLWLVVVGSLAAFAFGWGTGSNDVANAFGTSVGAKTLTLKQAVVIAAVFEFTGALVLGRVSTATIAGSIAQISYFQAEPEIYAYGMVCALAVGFLWQGLASYWELNVSATHSIIGSIIGFTMVYRGAGAVNWSTPDPNSFPPVKGVVPIVITWFLSPLFTGVAAAAIFLAVRTAVLRRRHSFELSFWVLPVLVLITTFINIFFVFTKGAKKTFSKEQWTDAKSAWVSMAVAGGLALLTGALVLPLLRRKATRKFAREALEALEAAAAEEAAAAKMAAEAARRALSPSGASHEGDPEMGSGSGSGSTPARTSDGKGAADASGNADGDGKGGGATPQQPVGDSPHSSFNDSSRKVLGWMRKAALHGVEVDIHQIVRDDPIVAAIHRNAEVFEPRAEYVFSFLQVFSAICVIFAHGAGEVGYMAGPLATIWYAVKDGALPTSVTAPVWAIIISAMGLVVGLASYGYNVTRAMGTRMAKLSPSRGFAAELSTALVILVCSQYGLPTSSSQCIVGGIVGVGAVEGRTGVNWMFLLKTFTSWVATLVVVGLATAALFAQGAFAPSISSNKVIAVYESRLVGRGQAIAHDLNATLLAYRAAAVSGRLSRLDAASWRSLDASVAKLAAQGSRYLNTKQTGTIQPNDAADYLDSALALLAANSVLTVGQEHVFPGAPACNGPAFSPAAPNFTVPCPAPKPLASGTGGGHK</sequence>
<dbReference type="GO" id="GO:0035435">
    <property type="term" value="P:phosphate ion transmembrane transport"/>
    <property type="evidence" value="ECO:0007669"/>
    <property type="project" value="TreeGrafter"/>
</dbReference>
<keyword evidence="3 7" id="KW-0592">Phosphate transport</keyword>
<evidence type="ECO:0000256" key="2">
    <source>
        <dbReference type="ARBA" id="ARBA00022448"/>
    </source>
</evidence>
<dbReference type="EMBL" id="LSYV01000061">
    <property type="protein sequence ID" value="KXZ44981.1"/>
    <property type="molecule type" value="Genomic_DNA"/>
</dbReference>
<feature type="transmembrane region" description="Helical" evidence="7">
    <location>
        <begin position="7"/>
        <end position="26"/>
    </location>
</feature>